<keyword evidence="3" id="KW-1185">Reference proteome</keyword>
<dbReference type="PANTHER" id="PTHR34227:SF1">
    <property type="entry name" value="DIMETHYL SULFOXIDE REDUCTASE CHAPERONE-RELATED"/>
    <property type="match status" value="1"/>
</dbReference>
<dbReference type="RefSeq" id="WP_085494878.1">
    <property type="nucleotide sequence ID" value="NZ_FXAZ01000003.1"/>
</dbReference>
<gene>
    <name evidence="2" type="ORF">SAMN06295960_2711</name>
</gene>
<dbReference type="Proteomes" id="UP000193834">
    <property type="component" value="Unassembled WGS sequence"/>
</dbReference>
<sequence>MPTMEEQTQWKEQVVDHLEIRKAAYQLLVDFLGDTPALESLVSWRNHPELSRLSELSRGARRLHEELKLIANQDLYDEFASLREEYRRLFSRGGELPVTPCETMYRASEHMIPKSYAQEVREMYADFSLYFKKMHGEPDDHIAVELEFMAVLIEKMLGTVMNEERYQRYMNGQRDFVLLHLKRWALKFGRDLEQHADHPIYKAIGQLLQDFLAREAEWAEQTGTKQLLQ</sequence>
<dbReference type="STRING" id="1852522.SAMN06295960_2711"/>
<dbReference type="Pfam" id="PF02613">
    <property type="entry name" value="Nitrate_red_del"/>
    <property type="match status" value="1"/>
</dbReference>
<evidence type="ECO:0000256" key="1">
    <source>
        <dbReference type="ARBA" id="ARBA00023186"/>
    </source>
</evidence>
<dbReference type="SUPFAM" id="SSF89155">
    <property type="entry name" value="TorD-like"/>
    <property type="match status" value="1"/>
</dbReference>
<dbReference type="Gene3D" id="1.10.3480.10">
    <property type="entry name" value="TorD-like"/>
    <property type="match status" value="1"/>
</dbReference>
<protein>
    <submittedName>
        <fullName evidence="2">Chaperone TorD involved in molybdoenzyme TorA maturation</fullName>
    </submittedName>
</protein>
<evidence type="ECO:0000313" key="2">
    <source>
        <dbReference type="EMBL" id="SMG45091.1"/>
    </source>
</evidence>
<accession>A0A1X7KUY0</accession>
<keyword evidence="1" id="KW-0143">Chaperone</keyword>
<evidence type="ECO:0000313" key="3">
    <source>
        <dbReference type="Proteomes" id="UP000193834"/>
    </source>
</evidence>
<proteinExistence type="predicted"/>
<dbReference type="EMBL" id="FXAZ01000003">
    <property type="protein sequence ID" value="SMG45091.1"/>
    <property type="molecule type" value="Genomic_DNA"/>
</dbReference>
<name>A0A1X7KUY0_9BACL</name>
<reference evidence="2 3" key="1">
    <citation type="submission" date="2017-04" db="EMBL/GenBank/DDBJ databases">
        <authorList>
            <person name="Afonso C.L."/>
            <person name="Miller P.J."/>
            <person name="Scott M.A."/>
            <person name="Spackman E."/>
            <person name="Goraichik I."/>
            <person name="Dimitrov K.M."/>
            <person name="Suarez D.L."/>
            <person name="Swayne D.E."/>
        </authorList>
    </citation>
    <scope>NUCLEOTIDE SEQUENCE [LARGE SCALE GENOMIC DNA]</scope>
    <source>
        <strain evidence="2 3">11</strain>
    </source>
</reference>
<dbReference type="InterPro" id="IPR050289">
    <property type="entry name" value="TorD/DmsD_chaperones"/>
</dbReference>
<dbReference type="OrthoDB" id="9795302at2"/>
<dbReference type="AlphaFoldDB" id="A0A1X7KUY0"/>
<dbReference type="InterPro" id="IPR020945">
    <property type="entry name" value="DMSO/NO3_reduct_chaperone"/>
</dbReference>
<dbReference type="InterPro" id="IPR036411">
    <property type="entry name" value="TorD-like_sf"/>
</dbReference>
<organism evidence="2 3">
    <name type="scientific">Paenibacillus aquistagni</name>
    <dbReference type="NCBI Taxonomy" id="1852522"/>
    <lineage>
        <taxon>Bacteria</taxon>
        <taxon>Bacillati</taxon>
        <taxon>Bacillota</taxon>
        <taxon>Bacilli</taxon>
        <taxon>Bacillales</taxon>
        <taxon>Paenibacillaceae</taxon>
        <taxon>Paenibacillus</taxon>
    </lineage>
</organism>
<dbReference type="PANTHER" id="PTHR34227">
    <property type="entry name" value="CHAPERONE PROTEIN YCDY"/>
    <property type="match status" value="1"/>
</dbReference>